<reference evidence="4" key="1">
    <citation type="submission" date="2018-05" db="EMBL/GenBank/DDBJ databases">
        <title>Complete Genome Sequence of Methylobacterium sp. 17SD2-17.</title>
        <authorList>
            <person name="Srinivasan S."/>
        </authorList>
    </citation>
    <scope>NUCLEOTIDE SEQUENCE [LARGE SCALE GENOMIC DNA]</scope>
    <source>
        <strain evidence="4">17SD2-17</strain>
    </source>
</reference>
<dbReference type="EMBL" id="CP029550">
    <property type="protein sequence ID" value="AWN42122.1"/>
    <property type="molecule type" value="Genomic_DNA"/>
</dbReference>
<dbReference type="RefSeq" id="WP_109891695.1">
    <property type="nucleotide sequence ID" value="NZ_CP029550.1"/>
</dbReference>
<dbReference type="InterPro" id="IPR001633">
    <property type="entry name" value="EAL_dom"/>
</dbReference>
<dbReference type="PROSITE" id="PS50887">
    <property type="entry name" value="GGDEF"/>
    <property type="match status" value="1"/>
</dbReference>
<feature type="domain" description="EAL" evidence="1">
    <location>
        <begin position="219"/>
        <end position="469"/>
    </location>
</feature>
<dbReference type="PANTHER" id="PTHR44757">
    <property type="entry name" value="DIGUANYLATE CYCLASE DGCP"/>
    <property type="match status" value="1"/>
</dbReference>
<dbReference type="InterPro" id="IPR052155">
    <property type="entry name" value="Biofilm_reg_signaling"/>
</dbReference>
<evidence type="ECO:0000313" key="4">
    <source>
        <dbReference type="Proteomes" id="UP000245926"/>
    </source>
</evidence>
<accession>A0A2U8W9X6</accession>
<feature type="domain" description="GGDEF" evidence="2">
    <location>
        <begin position="77"/>
        <end position="210"/>
    </location>
</feature>
<dbReference type="InterPro" id="IPR029787">
    <property type="entry name" value="Nucleotide_cyclase"/>
</dbReference>
<evidence type="ECO:0000313" key="3">
    <source>
        <dbReference type="EMBL" id="AWN42122.1"/>
    </source>
</evidence>
<dbReference type="Pfam" id="PF00990">
    <property type="entry name" value="GGDEF"/>
    <property type="match status" value="1"/>
</dbReference>
<gene>
    <name evidence="3" type="ORF">DK389_18465</name>
</gene>
<evidence type="ECO:0000259" key="1">
    <source>
        <dbReference type="PROSITE" id="PS50883"/>
    </source>
</evidence>
<dbReference type="CDD" id="cd01949">
    <property type="entry name" value="GGDEF"/>
    <property type="match status" value="1"/>
</dbReference>
<dbReference type="SMART" id="SM00267">
    <property type="entry name" value="GGDEF"/>
    <property type="match status" value="1"/>
</dbReference>
<dbReference type="PROSITE" id="PS50883">
    <property type="entry name" value="EAL"/>
    <property type="match status" value="1"/>
</dbReference>
<proteinExistence type="predicted"/>
<organism evidence="3 4">
    <name type="scientific">Methylobacterium durans</name>
    <dbReference type="NCBI Taxonomy" id="2202825"/>
    <lineage>
        <taxon>Bacteria</taxon>
        <taxon>Pseudomonadati</taxon>
        <taxon>Pseudomonadota</taxon>
        <taxon>Alphaproteobacteria</taxon>
        <taxon>Hyphomicrobiales</taxon>
        <taxon>Methylobacteriaceae</taxon>
        <taxon>Methylobacterium</taxon>
    </lineage>
</organism>
<dbReference type="CDD" id="cd01948">
    <property type="entry name" value="EAL"/>
    <property type="match status" value="1"/>
</dbReference>
<keyword evidence="4" id="KW-1185">Reference proteome</keyword>
<dbReference type="NCBIfam" id="TIGR00254">
    <property type="entry name" value="GGDEF"/>
    <property type="match status" value="1"/>
</dbReference>
<dbReference type="InterPro" id="IPR035919">
    <property type="entry name" value="EAL_sf"/>
</dbReference>
<dbReference type="SMART" id="SM00052">
    <property type="entry name" value="EAL"/>
    <property type="match status" value="1"/>
</dbReference>
<dbReference type="Gene3D" id="3.30.70.270">
    <property type="match status" value="1"/>
</dbReference>
<name>A0A2U8W9X6_9HYPH</name>
<dbReference type="Proteomes" id="UP000245926">
    <property type="component" value="Chromosome"/>
</dbReference>
<dbReference type="PANTHER" id="PTHR44757:SF2">
    <property type="entry name" value="BIOFILM ARCHITECTURE MAINTENANCE PROTEIN MBAA"/>
    <property type="match status" value="1"/>
</dbReference>
<dbReference type="Gene3D" id="3.20.20.450">
    <property type="entry name" value="EAL domain"/>
    <property type="match status" value="1"/>
</dbReference>
<dbReference type="AlphaFoldDB" id="A0A2U8W9X6"/>
<dbReference type="SUPFAM" id="SSF55073">
    <property type="entry name" value="Nucleotide cyclase"/>
    <property type="match status" value="1"/>
</dbReference>
<evidence type="ECO:0000259" key="2">
    <source>
        <dbReference type="PROSITE" id="PS50887"/>
    </source>
</evidence>
<protein>
    <submittedName>
        <fullName evidence="3">GGDEF-domain containing protein</fullName>
    </submittedName>
</protein>
<dbReference type="InterPro" id="IPR043128">
    <property type="entry name" value="Rev_trsase/Diguanyl_cyclase"/>
</dbReference>
<dbReference type="OrthoDB" id="9814202at2"/>
<dbReference type="KEGG" id="mets:DK389_18465"/>
<sequence length="481" mass="52375">MRAIAIALISLALTTTYLIFVYHRVFTSLVQQTSELRRLNDENLRLANIDLLTDLPNRRSFFARLQADLLKAAARGHEVQVGLIDLDGFKPVNDTYGHPAGDALLRRIGRRLRVFRGDTVFLARLGGDEFGIVISGPPGSIPAAKFGPTIIAALSRPIRLAKGTVQIGATIGFAAAHPHETEPDRLIERADGALYHAKANSRGTTLLFSQDLDRTLKRRDLIEQGLRQADLDTELIVLMQPLVNVAQGRVVAFEALARWHSPHLGTISPGEFIAVAEVADLIQPMTEILLAKALAPVSDWPYEIGLSFNLSARDIISPHLVRRMARIITESGVAPERITFEVTETALISDFDQAKANLEDLKTIGCRIALDDFGTGFSSLSYVHRLPLDRLKIDRSFTSEMETVPVCRDIVGTMVLMSRNLGLSCVAEGVESAAQVALLRALGCDTMQGYFFAKPMPIEHLAGFLDGFSDAAAGSGTACAA</sequence>
<dbReference type="InterPro" id="IPR000160">
    <property type="entry name" value="GGDEF_dom"/>
</dbReference>
<dbReference type="SUPFAM" id="SSF141868">
    <property type="entry name" value="EAL domain-like"/>
    <property type="match status" value="1"/>
</dbReference>
<dbReference type="Pfam" id="PF00563">
    <property type="entry name" value="EAL"/>
    <property type="match status" value="1"/>
</dbReference>